<evidence type="ECO:0000313" key="2">
    <source>
        <dbReference type="Proteomes" id="UP001152747"/>
    </source>
</evidence>
<reference evidence="1" key="1">
    <citation type="submission" date="2022-11" db="EMBL/GenBank/DDBJ databases">
        <authorList>
            <person name="Kikuchi T."/>
        </authorList>
    </citation>
    <scope>NUCLEOTIDE SEQUENCE</scope>
    <source>
        <strain evidence="1">PS1010</strain>
    </source>
</reference>
<dbReference type="EMBL" id="CANHGI010000005">
    <property type="protein sequence ID" value="CAI5450454.1"/>
    <property type="molecule type" value="Genomic_DNA"/>
</dbReference>
<organism evidence="1 2">
    <name type="scientific">Caenorhabditis angaria</name>
    <dbReference type="NCBI Taxonomy" id="860376"/>
    <lineage>
        <taxon>Eukaryota</taxon>
        <taxon>Metazoa</taxon>
        <taxon>Ecdysozoa</taxon>
        <taxon>Nematoda</taxon>
        <taxon>Chromadorea</taxon>
        <taxon>Rhabditida</taxon>
        <taxon>Rhabditina</taxon>
        <taxon>Rhabditomorpha</taxon>
        <taxon>Rhabditoidea</taxon>
        <taxon>Rhabditidae</taxon>
        <taxon>Peloderinae</taxon>
        <taxon>Caenorhabditis</taxon>
    </lineage>
</organism>
<proteinExistence type="predicted"/>
<dbReference type="AlphaFoldDB" id="A0A9P1ISW0"/>
<gene>
    <name evidence="1" type="ORF">CAMP_LOCUS13091</name>
</gene>
<comment type="caution">
    <text evidence="1">The sequence shown here is derived from an EMBL/GenBank/DDBJ whole genome shotgun (WGS) entry which is preliminary data.</text>
</comment>
<protein>
    <submittedName>
        <fullName evidence="1">Uncharacterized protein</fullName>
    </submittedName>
</protein>
<evidence type="ECO:0000313" key="1">
    <source>
        <dbReference type="EMBL" id="CAI5450454.1"/>
    </source>
</evidence>
<accession>A0A9P1ISW0</accession>
<keyword evidence="2" id="KW-1185">Reference proteome</keyword>
<dbReference type="Proteomes" id="UP001152747">
    <property type="component" value="Unassembled WGS sequence"/>
</dbReference>
<sequence length="103" mass="11980">MSISISCSADFKLKQIHVIGIEINFKFDILVTTILILGDEASWIRKKVRTLVFSIFYKDWKFSRGTQHHHSTSLKISSSSQKPCKIVKLRRQSHNSSIFQCYF</sequence>
<name>A0A9P1ISW0_9PELO</name>